<dbReference type="KEGG" id="tom:BWR18_09335"/>
<name>A0A1P8MUT6_9RHOB</name>
<reference evidence="1 2" key="1">
    <citation type="submission" date="2017-01" db="EMBL/GenBank/DDBJ databases">
        <title>Complete genome of Tateyamaria omphalii DOK1-4 isolated from seawater in Dokdo.</title>
        <authorList>
            <person name="Kim J.H."/>
            <person name="Chi W.-J."/>
        </authorList>
    </citation>
    <scope>NUCLEOTIDE SEQUENCE [LARGE SCALE GENOMIC DNA]</scope>
    <source>
        <strain evidence="1 2">DOK1-4</strain>
    </source>
</reference>
<keyword evidence="2" id="KW-1185">Reference proteome</keyword>
<dbReference type="PROSITE" id="PS51257">
    <property type="entry name" value="PROKAR_LIPOPROTEIN"/>
    <property type="match status" value="1"/>
</dbReference>
<organism evidence="1 2">
    <name type="scientific">Tateyamaria omphalii</name>
    <dbReference type="NCBI Taxonomy" id="299262"/>
    <lineage>
        <taxon>Bacteria</taxon>
        <taxon>Pseudomonadati</taxon>
        <taxon>Pseudomonadota</taxon>
        <taxon>Alphaproteobacteria</taxon>
        <taxon>Rhodobacterales</taxon>
        <taxon>Roseobacteraceae</taxon>
        <taxon>Tateyamaria</taxon>
    </lineage>
</organism>
<dbReference type="AlphaFoldDB" id="A0A1P8MUT6"/>
<sequence>MKTTHYRKDQIMPLTLSAAKSMILALAIALGCVASGAAQPLLRIHTPTEAEQAGAGALRTIPPATEGRM</sequence>
<dbReference type="STRING" id="299262.BWR18_09335"/>
<accession>A0A1P8MUT6</accession>
<evidence type="ECO:0000313" key="2">
    <source>
        <dbReference type="Proteomes" id="UP000186336"/>
    </source>
</evidence>
<protein>
    <submittedName>
        <fullName evidence="1">Uncharacterized protein</fullName>
    </submittedName>
</protein>
<gene>
    <name evidence="1" type="ORF">BWR18_09335</name>
</gene>
<evidence type="ECO:0000313" key="1">
    <source>
        <dbReference type="EMBL" id="APX11860.1"/>
    </source>
</evidence>
<proteinExistence type="predicted"/>
<dbReference type="EMBL" id="CP019312">
    <property type="protein sequence ID" value="APX11860.1"/>
    <property type="molecule type" value="Genomic_DNA"/>
</dbReference>
<dbReference type="Proteomes" id="UP000186336">
    <property type="component" value="Chromosome"/>
</dbReference>